<dbReference type="SUPFAM" id="SSF51182">
    <property type="entry name" value="RmlC-like cupins"/>
    <property type="match status" value="1"/>
</dbReference>
<dbReference type="AlphaFoldDB" id="A0A4Z0GZD7"/>
<keyword evidence="3" id="KW-1185">Reference proteome</keyword>
<dbReference type="PANTHER" id="PTHR43346:SF1">
    <property type="entry name" value="QUERCETIN 2,3-DIOXYGENASE-RELATED"/>
    <property type="match status" value="1"/>
</dbReference>
<accession>A0A4Z0GZD7</accession>
<evidence type="ECO:0000313" key="3">
    <source>
        <dbReference type="Proteomes" id="UP000297982"/>
    </source>
</evidence>
<gene>
    <name evidence="2" type="ORF">E4663_14575</name>
</gene>
<dbReference type="Pfam" id="PF07883">
    <property type="entry name" value="Cupin_2"/>
    <property type="match status" value="1"/>
</dbReference>
<dbReference type="PANTHER" id="PTHR43346">
    <property type="entry name" value="LIGAND BINDING DOMAIN PROTEIN, PUTATIVE (AFU_ORTHOLOGUE AFUA_6G14370)-RELATED"/>
    <property type="match status" value="1"/>
</dbReference>
<dbReference type="EMBL" id="SRJC01000004">
    <property type="protein sequence ID" value="TGB01858.1"/>
    <property type="molecule type" value="Genomic_DNA"/>
</dbReference>
<dbReference type="InterPro" id="IPR014710">
    <property type="entry name" value="RmlC-like_jellyroll"/>
</dbReference>
<dbReference type="CDD" id="cd02223">
    <property type="entry name" value="cupin_Bh2720-like"/>
    <property type="match status" value="1"/>
</dbReference>
<evidence type="ECO:0000313" key="2">
    <source>
        <dbReference type="EMBL" id="TGB01858.1"/>
    </source>
</evidence>
<protein>
    <submittedName>
        <fullName evidence="2">Cupin domain-containing protein</fullName>
    </submittedName>
</protein>
<proteinExistence type="predicted"/>
<dbReference type="InterPro" id="IPR052538">
    <property type="entry name" value="Flavonoid_dioxygenase-like"/>
</dbReference>
<dbReference type="RefSeq" id="WP_135328162.1">
    <property type="nucleotide sequence ID" value="NZ_SRJC01000004.1"/>
</dbReference>
<sequence length="200" mass="22335">MYQGPYIHPFYGNVPVHAYSRPQPNWSYPYGGAYAPYSSRQLMLQDYGPNPFVMNINEATKQNDTFRTALWTGDHLQVTLMSIGVGEDIGLEIHPQVDQFLRIEEGQGLVQMGQNKTALTYERKVKDDDAIIIPAGTWHNVTNTGSTPLKLYSIYAPPNHPYGTVHKTKADAEAAEASQQGNGRAYCNGPQCSWVNYTGY</sequence>
<dbReference type="Gene3D" id="2.60.120.10">
    <property type="entry name" value="Jelly Rolls"/>
    <property type="match status" value="1"/>
</dbReference>
<dbReference type="InterPro" id="IPR011051">
    <property type="entry name" value="RmlC_Cupin_sf"/>
</dbReference>
<organism evidence="2 3">
    <name type="scientific">Halobacillus salinus</name>
    <dbReference type="NCBI Taxonomy" id="192814"/>
    <lineage>
        <taxon>Bacteria</taxon>
        <taxon>Bacillati</taxon>
        <taxon>Bacillota</taxon>
        <taxon>Bacilli</taxon>
        <taxon>Bacillales</taxon>
        <taxon>Bacillaceae</taxon>
        <taxon>Halobacillus</taxon>
    </lineage>
</organism>
<feature type="domain" description="Cupin type-2" evidence="1">
    <location>
        <begin position="80"/>
        <end position="155"/>
    </location>
</feature>
<name>A0A4Z0GZD7_9BACI</name>
<evidence type="ECO:0000259" key="1">
    <source>
        <dbReference type="Pfam" id="PF07883"/>
    </source>
</evidence>
<comment type="caution">
    <text evidence="2">The sequence shown here is derived from an EMBL/GenBank/DDBJ whole genome shotgun (WGS) entry which is preliminary data.</text>
</comment>
<dbReference type="InterPro" id="IPR013096">
    <property type="entry name" value="Cupin_2"/>
</dbReference>
<reference evidence="2 3" key="1">
    <citation type="journal article" date="2003" name="Int. J. Syst. Evol. Microbiol.">
        <title>Halobacillus salinus sp. nov., isolated from a salt lake on the coast of the East Sea in Korea.</title>
        <authorList>
            <person name="Yoon J.H."/>
            <person name="Kang K.H."/>
            <person name="Park Y.H."/>
        </authorList>
    </citation>
    <scope>NUCLEOTIDE SEQUENCE [LARGE SCALE GENOMIC DNA]</scope>
    <source>
        <strain evidence="2 3">HSL-3</strain>
    </source>
</reference>
<dbReference type="Proteomes" id="UP000297982">
    <property type="component" value="Unassembled WGS sequence"/>
</dbReference>
<dbReference type="STRING" id="192814.GCA_900166575_03682"/>